<evidence type="ECO:0000256" key="2">
    <source>
        <dbReference type="PROSITE-ProRule" id="PRU00187"/>
    </source>
</evidence>
<feature type="domain" description="SCAN box" evidence="3">
    <location>
        <begin position="49"/>
        <end position="129"/>
    </location>
</feature>
<keyword evidence="4" id="KW-1185">Reference proteome</keyword>
<dbReference type="RefSeq" id="XP_039723248.1">
    <property type="nucleotide sequence ID" value="XM_039867314.1"/>
</dbReference>
<dbReference type="GeneID" id="120606150"/>
<dbReference type="RefSeq" id="XP_039723247.1">
    <property type="nucleotide sequence ID" value="XM_039867313.1"/>
</dbReference>
<dbReference type="Gene3D" id="1.10.4020.10">
    <property type="entry name" value="DNA breaking-rejoining enzymes"/>
    <property type="match status" value="1"/>
</dbReference>
<dbReference type="AlphaFoldDB" id="A0A6P6CTD9"/>
<accession>A0A6P6CTD9</accession>
<evidence type="ECO:0000256" key="1">
    <source>
        <dbReference type="ARBA" id="ARBA00023242"/>
    </source>
</evidence>
<dbReference type="CTD" id="7718"/>
<dbReference type="Proteomes" id="UP000515202">
    <property type="component" value="Unplaced"/>
</dbReference>
<protein>
    <submittedName>
        <fullName evidence="5">Zinc finger protein 165 isoform X2</fullName>
    </submittedName>
</protein>
<evidence type="ECO:0000259" key="3">
    <source>
        <dbReference type="PROSITE" id="PS50804"/>
    </source>
</evidence>
<organism evidence="4 5">
    <name type="scientific">Pteropus vampyrus</name>
    <name type="common">Large flying fox</name>
    <dbReference type="NCBI Taxonomy" id="132908"/>
    <lineage>
        <taxon>Eukaryota</taxon>
        <taxon>Metazoa</taxon>
        <taxon>Chordata</taxon>
        <taxon>Craniata</taxon>
        <taxon>Vertebrata</taxon>
        <taxon>Euteleostomi</taxon>
        <taxon>Mammalia</taxon>
        <taxon>Eutheria</taxon>
        <taxon>Laurasiatheria</taxon>
        <taxon>Chiroptera</taxon>
        <taxon>Yinpterochiroptera</taxon>
        <taxon>Pteropodoidea</taxon>
        <taxon>Pteropodidae</taxon>
        <taxon>Pteropodinae</taxon>
        <taxon>Pteropus</taxon>
    </lineage>
</organism>
<reference evidence="5" key="1">
    <citation type="submission" date="2025-08" db="UniProtKB">
        <authorList>
            <consortium name="RefSeq"/>
        </authorList>
    </citation>
    <scope>IDENTIFICATION</scope>
    <source>
        <tissue evidence="5">Kidney</tissue>
    </source>
</reference>
<dbReference type="PROSITE" id="PS50804">
    <property type="entry name" value="SCAN_BOX"/>
    <property type="match status" value="1"/>
</dbReference>
<name>A0A6P6CTD9_PTEVA</name>
<dbReference type="Pfam" id="PF02023">
    <property type="entry name" value="SCAN"/>
    <property type="match status" value="1"/>
</dbReference>
<dbReference type="FunFam" id="1.10.4020.10:FF:000001">
    <property type="entry name" value="zinc finger protein 263 isoform X1"/>
    <property type="match status" value="1"/>
</dbReference>
<sequence length="206" mass="23353">MTAESEKAAAQHLPEDAGLLTVKTEEEDRVWRQDTCSQRSGSVRRELCRQLFRQFCYRDSPGPRDALRRLRQLCRLWLRPETHSKEQILELLVLEQFLAILPAELRARVRGRCPESGEEAVTILEDVGRGAEEATPQVPVPGHGQEIFWRRVASPGPALSVRFQPVDTKDLRGSPEPPLLLDSVSWGEFTSAGRSSRDHFPWVGFT</sequence>
<keyword evidence="1 2" id="KW-0539">Nucleus</keyword>
<dbReference type="PANTHER" id="PTHR45935:SF28">
    <property type="entry name" value="SCAN DOMAIN-CONTAINING PROTEIN 3"/>
    <property type="match status" value="1"/>
</dbReference>
<dbReference type="InterPro" id="IPR038269">
    <property type="entry name" value="SCAN_sf"/>
</dbReference>
<dbReference type="InterPro" id="IPR050916">
    <property type="entry name" value="SCAN-C2H2_zinc_finger"/>
</dbReference>
<dbReference type="InterPro" id="IPR003309">
    <property type="entry name" value="SCAN_dom"/>
</dbReference>
<dbReference type="PANTHER" id="PTHR45935">
    <property type="entry name" value="PROTEIN ZBED8-RELATED"/>
    <property type="match status" value="1"/>
</dbReference>
<evidence type="ECO:0000313" key="5">
    <source>
        <dbReference type="RefSeq" id="XP_023390160.1"/>
    </source>
</evidence>
<evidence type="ECO:0000313" key="4">
    <source>
        <dbReference type="Proteomes" id="UP000515202"/>
    </source>
</evidence>
<dbReference type="SUPFAM" id="SSF47353">
    <property type="entry name" value="Retrovirus capsid dimerization domain-like"/>
    <property type="match status" value="1"/>
</dbReference>
<dbReference type="CDD" id="cd07936">
    <property type="entry name" value="SCAN"/>
    <property type="match status" value="1"/>
</dbReference>
<dbReference type="GO" id="GO:0005634">
    <property type="term" value="C:nucleus"/>
    <property type="evidence" value="ECO:0007669"/>
    <property type="project" value="UniProtKB-SubCell"/>
</dbReference>
<dbReference type="GeneID" id="105296301"/>
<comment type="subcellular location">
    <subcellularLocation>
        <location evidence="2">Nucleus</location>
    </subcellularLocation>
</comment>
<proteinExistence type="predicted"/>
<dbReference type="SMART" id="SM00431">
    <property type="entry name" value="SCAN"/>
    <property type="match status" value="1"/>
</dbReference>
<gene>
    <name evidence="5" type="primary">ZNF165</name>
</gene>
<dbReference type="RefSeq" id="XP_023390160.1">
    <property type="nucleotide sequence ID" value="XM_023534392.1"/>
</dbReference>